<keyword evidence="7" id="KW-0411">Iron-sulfur</keyword>
<dbReference type="SUPFAM" id="SSF100950">
    <property type="entry name" value="NagB/RpiA/CoA transferase-like"/>
    <property type="match status" value="1"/>
</dbReference>
<evidence type="ECO:0000256" key="7">
    <source>
        <dbReference type="ARBA" id="ARBA00023014"/>
    </source>
</evidence>
<keyword evidence="3" id="KW-0479">Metal-binding</keyword>
<dbReference type="Proteomes" id="UP000010847">
    <property type="component" value="Chromosome"/>
</dbReference>
<proteinExistence type="predicted"/>
<evidence type="ECO:0000259" key="8">
    <source>
        <dbReference type="Pfam" id="PF02589"/>
    </source>
</evidence>
<dbReference type="PROSITE" id="PS00198">
    <property type="entry name" value="4FE4S_FER_1"/>
    <property type="match status" value="1"/>
</dbReference>
<keyword evidence="11" id="KW-1185">Reference proteome</keyword>
<dbReference type="InterPro" id="IPR037171">
    <property type="entry name" value="NagB/RpiA_transferase-like"/>
</dbReference>
<dbReference type="InterPro" id="IPR017900">
    <property type="entry name" value="4Fe4S_Fe_S_CS"/>
</dbReference>
<dbReference type="GO" id="GO:0051539">
    <property type="term" value="F:4 iron, 4 sulfur cluster binding"/>
    <property type="evidence" value="ECO:0007669"/>
    <property type="project" value="UniProtKB-KW"/>
</dbReference>
<dbReference type="Pfam" id="PF13183">
    <property type="entry name" value="Fer4_8"/>
    <property type="match status" value="1"/>
</dbReference>
<dbReference type="InterPro" id="IPR004452">
    <property type="entry name" value="LutB/LldF"/>
</dbReference>
<protein>
    <submittedName>
        <fullName evidence="10">Lactate utilization protein C</fullName>
    </submittedName>
</protein>
<dbReference type="EMBL" id="CP007032">
    <property type="protein sequence ID" value="AHF07074.1"/>
    <property type="molecule type" value="Genomic_DNA"/>
</dbReference>
<name>W0ED00_9FIRM</name>
<gene>
    <name evidence="10" type="ORF">DESME_08310</name>
</gene>
<dbReference type="GO" id="GO:0046872">
    <property type="term" value="F:metal ion binding"/>
    <property type="evidence" value="ECO:0007669"/>
    <property type="project" value="UniProtKB-KW"/>
</dbReference>
<sequence length="402" mass="44752">MNLQKGFTDYAKELENARTDQNIRTAISRAVKAYRETTDSTMARYPQTPELAAEVREIKAHAVAHQQELLKQAMESVERNHGKAFFAKDKKEALMIASEIIGTGKTVVKGKSMLGEELHLREYLENEGNEVWETDLGEFILQLKKDRPMHILSPAIHVPREKVAEVFSEFFQKEVKPDIAEEVGIVREFMREKYFTADVGISGSNVVAADTGAFVIIENEGNVRLSTSAPAIHLLFVGIEKIVPTFQDAMKVAEVTWRYAQYPIPAYVSIITGPSKTGDIEKVTTYGAHGPKEFYVVFVDNGRSAMSAEEDFKQASHCLRCGGCMYECPVFQVTAGHFGETYLGGIGTIWDVFVAGGIDKEAPQIYSCLRCGRCVERCGMQIDVPAMIGELRNRLTSGQVMD</sequence>
<feature type="domain" description="4Fe-4S ferredoxin-type" evidence="9">
    <location>
        <begin position="315"/>
        <end position="381"/>
    </location>
</feature>
<dbReference type="PANTHER" id="PTHR47153:SF2">
    <property type="entry name" value="LACTATE UTILIZATION PROTEIN B"/>
    <property type="match status" value="1"/>
</dbReference>
<keyword evidence="5" id="KW-0249">Electron transport</keyword>
<dbReference type="Gene3D" id="3.40.50.10420">
    <property type="entry name" value="NagB/RpiA/CoA transferase-like"/>
    <property type="match status" value="1"/>
</dbReference>
<evidence type="ECO:0000256" key="2">
    <source>
        <dbReference type="ARBA" id="ARBA00022485"/>
    </source>
</evidence>
<dbReference type="GO" id="GO:0006089">
    <property type="term" value="P:lactate metabolic process"/>
    <property type="evidence" value="ECO:0007669"/>
    <property type="project" value="InterPro"/>
</dbReference>
<dbReference type="InterPro" id="IPR017896">
    <property type="entry name" value="4Fe4S_Fe-S-bd"/>
</dbReference>
<dbReference type="Gene3D" id="1.10.1060.10">
    <property type="entry name" value="Alpha-helical ferredoxin"/>
    <property type="match status" value="1"/>
</dbReference>
<keyword evidence="1" id="KW-0813">Transport</keyword>
<dbReference type="InterPro" id="IPR003741">
    <property type="entry name" value="LUD_dom"/>
</dbReference>
<evidence type="ECO:0000256" key="6">
    <source>
        <dbReference type="ARBA" id="ARBA00023004"/>
    </source>
</evidence>
<dbReference type="PANTHER" id="PTHR47153">
    <property type="entry name" value="LACTATE UTILIZATION PROTEIN B"/>
    <property type="match status" value="1"/>
</dbReference>
<dbReference type="KEGG" id="dmt:DESME_08310"/>
<dbReference type="HOGENOM" id="CLU_027059_3_0_9"/>
<reference evidence="10 11" key="1">
    <citation type="submission" date="2013-12" db="EMBL/GenBank/DDBJ databases">
        <authorList>
            <consortium name="DOE Joint Genome Institute"/>
            <person name="Smidt H."/>
            <person name="Huntemann M."/>
            <person name="Han J."/>
            <person name="Chen A."/>
            <person name="Kyrpides N."/>
            <person name="Mavromatis K."/>
            <person name="Markowitz V."/>
            <person name="Palaniappan K."/>
            <person name="Ivanova N."/>
            <person name="Schaumberg A."/>
            <person name="Pati A."/>
            <person name="Liolios K."/>
            <person name="Nordberg H.P."/>
            <person name="Cantor M.N."/>
            <person name="Hua S.X."/>
            <person name="Woyke T."/>
        </authorList>
    </citation>
    <scope>NUCLEOTIDE SEQUENCE [LARGE SCALE GENOMIC DNA]</scope>
    <source>
        <strain evidence="11">DSM 15288</strain>
    </source>
</reference>
<dbReference type="SUPFAM" id="SSF46548">
    <property type="entry name" value="alpha-helical ferredoxin"/>
    <property type="match status" value="1"/>
</dbReference>
<evidence type="ECO:0000313" key="11">
    <source>
        <dbReference type="Proteomes" id="UP000010847"/>
    </source>
</evidence>
<evidence type="ECO:0000313" key="10">
    <source>
        <dbReference type="EMBL" id="AHF07074.1"/>
    </source>
</evidence>
<evidence type="ECO:0000256" key="3">
    <source>
        <dbReference type="ARBA" id="ARBA00022723"/>
    </source>
</evidence>
<feature type="domain" description="LUD" evidence="8">
    <location>
        <begin position="70"/>
        <end position="299"/>
    </location>
</feature>
<dbReference type="AlphaFoldDB" id="W0ED00"/>
<dbReference type="InterPro" id="IPR009051">
    <property type="entry name" value="Helical_ferredxn"/>
</dbReference>
<evidence type="ECO:0000256" key="5">
    <source>
        <dbReference type="ARBA" id="ARBA00022982"/>
    </source>
</evidence>
<dbReference type="Pfam" id="PF02589">
    <property type="entry name" value="LUD_dom"/>
    <property type="match status" value="1"/>
</dbReference>
<evidence type="ECO:0000256" key="1">
    <source>
        <dbReference type="ARBA" id="ARBA00022448"/>
    </source>
</evidence>
<dbReference type="InterPro" id="IPR024185">
    <property type="entry name" value="FTHF_cligase-like_sf"/>
</dbReference>
<dbReference type="STRING" id="871968.DESME_08310"/>
<accession>W0ED00</accession>
<evidence type="ECO:0000259" key="9">
    <source>
        <dbReference type="Pfam" id="PF13183"/>
    </source>
</evidence>
<keyword evidence="4" id="KW-0677">Repeat</keyword>
<evidence type="ECO:0000256" key="4">
    <source>
        <dbReference type="ARBA" id="ARBA00022737"/>
    </source>
</evidence>
<organism evidence="10 11">
    <name type="scientific">Desulfitobacterium metallireducens DSM 15288</name>
    <dbReference type="NCBI Taxonomy" id="871968"/>
    <lineage>
        <taxon>Bacteria</taxon>
        <taxon>Bacillati</taxon>
        <taxon>Bacillota</taxon>
        <taxon>Clostridia</taxon>
        <taxon>Eubacteriales</taxon>
        <taxon>Desulfitobacteriaceae</taxon>
        <taxon>Desulfitobacterium</taxon>
    </lineage>
</organism>
<keyword evidence="6" id="KW-0408">Iron</keyword>
<dbReference type="eggNOG" id="COG1139">
    <property type="taxonomic scope" value="Bacteria"/>
</dbReference>
<keyword evidence="2" id="KW-0004">4Fe-4S</keyword>